<sequence>MGLFGLFKKDNNSFLQTALYHLEGLPIAEKVLCTITLMPTELQISGGGTSFAIDLNQIRNAEFKTDRQPAPSGGIWATSYMLINYINLENYLLSVTFKLDIAEGKAKQIKNALKIVDELNLRSQNRPNIKVQL</sequence>
<dbReference type="AlphaFoldDB" id="A0A398CK96"/>
<evidence type="ECO:0000313" key="2">
    <source>
        <dbReference type="Proteomes" id="UP000266340"/>
    </source>
</evidence>
<dbReference type="OrthoDB" id="2666941at2"/>
<comment type="caution">
    <text evidence="1">The sequence shown here is derived from an EMBL/GenBank/DDBJ whole genome shotgun (WGS) entry which is preliminary data.</text>
</comment>
<proteinExistence type="predicted"/>
<evidence type="ECO:0000313" key="1">
    <source>
        <dbReference type="EMBL" id="RIE02572.1"/>
    </source>
</evidence>
<protein>
    <submittedName>
        <fullName evidence="1">Uncharacterized protein</fullName>
    </submittedName>
</protein>
<gene>
    <name evidence="1" type="ORF">D3H35_17970</name>
</gene>
<keyword evidence="2" id="KW-1185">Reference proteome</keyword>
<accession>A0A398CK96</accession>
<organism evidence="1 2">
    <name type="scientific">Cohnella faecalis</name>
    <dbReference type="NCBI Taxonomy" id="2315694"/>
    <lineage>
        <taxon>Bacteria</taxon>
        <taxon>Bacillati</taxon>
        <taxon>Bacillota</taxon>
        <taxon>Bacilli</taxon>
        <taxon>Bacillales</taxon>
        <taxon>Paenibacillaceae</taxon>
        <taxon>Cohnella</taxon>
    </lineage>
</organism>
<reference evidence="1 2" key="1">
    <citation type="submission" date="2018-09" db="EMBL/GenBank/DDBJ databases">
        <title>Cohnella cavernae sp. nov., isolated from a karst cave.</title>
        <authorList>
            <person name="Zhu H."/>
        </authorList>
    </citation>
    <scope>NUCLEOTIDE SEQUENCE [LARGE SCALE GENOMIC DNA]</scope>
    <source>
        <strain evidence="1 2">K2E09-144</strain>
    </source>
</reference>
<dbReference type="EMBL" id="QXJM01000039">
    <property type="protein sequence ID" value="RIE02572.1"/>
    <property type="molecule type" value="Genomic_DNA"/>
</dbReference>
<dbReference type="Proteomes" id="UP000266340">
    <property type="component" value="Unassembled WGS sequence"/>
</dbReference>
<dbReference type="RefSeq" id="WP_119150612.1">
    <property type="nucleotide sequence ID" value="NZ_JBHSOV010000026.1"/>
</dbReference>
<name>A0A398CK96_9BACL</name>